<dbReference type="InterPro" id="IPR013324">
    <property type="entry name" value="RNA_pol_sigma_r3/r4-like"/>
</dbReference>
<dbReference type="SUPFAM" id="SSF88946">
    <property type="entry name" value="Sigma2 domain of RNA polymerase sigma factors"/>
    <property type="match status" value="1"/>
</dbReference>
<dbReference type="GO" id="GO:0003899">
    <property type="term" value="F:DNA-directed RNA polymerase activity"/>
    <property type="evidence" value="ECO:0007669"/>
    <property type="project" value="InterPro"/>
</dbReference>
<evidence type="ECO:0000256" key="2">
    <source>
        <dbReference type="ARBA" id="ARBA00023082"/>
    </source>
</evidence>
<dbReference type="NCBIfam" id="TIGR02937">
    <property type="entry name" value="sigma70-ECF"/>
    <property type="match status" value="1"/>
</dbReference>
<dbReference type="PANTHER" id="PTHR30385:SF7">
    <property type="entry name" value="RNA POLYMERASE SIGMA FACTOR FLIA"/>
    <property type="match status" value="1"/>
</dbReference>
<dbReference type="InterPro" id="IPR012845">
    <property type="entry name" value="RNA_pol_sigma_FliA_WhiG"/>
</dbReference>
<evidence type="ECO:0000256" key="1">
    <source>
        <dbReference type="ARBA" id="ARBA00023015"/>
    </source>
</evidence>
<dbReference type="PANTHER" id="PTHR30385">
    <property type="entry name" value="SIGMA FACTOR F FLAGELLAR"/>
    <property type="match status" value="1"/>
</dbReference>
<sequence length="240" mass="27425">MNGIYTPEGTVNKDALWAKYQYLIRYEALKLQAKLPGSIELDDLIQAASIAFMHALDQYDKNKGIALSTYLANRIRWALIDELRENDWVPRRVRANNREISSVISRLEQKQGRIATESEIAEEMGISLDEYHQMLIDSNTSQIFSLDELQEEYPDSIDEISSQQEFTDPAQSLMAQSLTAQISGSIKNLPERDQLLLSLYYQQELNMKEIALILGISEVRVSQLHSQAIKRLRAYLSPDA</sequence>
<dbReference type="PROSITE" id="PS00716">
    <property type="entry name" value="SIGMA70_2"/>
    <property type="match status" value="1"/>
</dbReference>
<dbReference type="Gene3D" id="1.20.140.160">
    <property type="match status" value="1"/>
</dbReference>
<dbReference type="CDD" id="cd06171">
    <property type="entry name" value="Sigma70_r4"/>
    <property type="match status" value="1"/>
</dbReference>
<keyword evidence="4" id="KW-0804">Transcription</keyword>
<dbReference type="GO" id="GO:0006352">
    <property type="term" value="P:DNA-templated transcription initiation"/>
    <property type="evidence" value="ECO:0007669"/>
    <property type="project" value="InterPro"/>
</dbReference>
<dbReference type="GO" id="GO:0003677">
    <property type="term" value="F:DNA binding"/>
    <property type="evidence" value="ECO:0007669"/>
    <property type="project" value="UniProtKB-KW"/>
</dbReference>
<dbReference type="InterPro" id="IPR000943">
    <property type="entry name" value="RNA_pol_sigma70"/>
</dbReference>
<dbReference type="Gene3D" id="1.10.1740.10">
    <property type="match status" value="1"/>
</dbReference>
<proteinExistence type="predicted"/>
<dbReference type="Pfam" id="PF04542">
    <property type="entry name" value="Sigma70_r2"/>
    <property type="match status" value="1"/>
</dbReference>
<dbReference type="Pfam" id="PF04545">
    <property type="entry name" value="Sigma70_r4"/>
    <property type="match status" value="1"/>
</dbReference>
<accession>A0AAN5S1M5</accession>
<evidence type="ECO:0000313" key="6">
    <source>
        <dbReference type="EMBL" id="HAT3810655.1"/>
    </source>
</evidence>
<evidence type="ECO:0000256" key="4">
    <source>
        <dbReference type="ARBA" id="ARBA00023163"/>
    </source>
</evidence>
<feature type="domain" description="RNA polymerase sigma-70" evidence="5">
    <location>
        <begin position="206"/>
        <end position="232"/>
    </location>
</feature>
<evidence type="ECO:0000259" key="5">
    <source>
        <dbReference type="PROSITE" id="PS00716"/>
    </source>
</evidence>
<reference evidence="6" key="1">
    <citation type="journal article" date="2018" name="Genome Biol.">
        <title>SKESA: strategic k-mer extension for scrupulous assemblies.</title>
        <authorList>
            <person name="Souvorov A."/>
            <person name="Agarwala R."/>
            <person name="Lipman D.J."/>
        </authorList>
    </citation>
    <scope>NUCLEOTIDE SEQUENCE</scope>
    <source>
        <strain evidence="6">Morganella morganii ARLG-3209</strain>
    </source>
</reference>
<dbReference type="NCBIfam" id="TIGR02479">
    <property type="entry name" value="FliA_WhiG"/>
    <property type="match status" value="1"/>
</dbReference>
<dbReference type="PRINTS" id="PR00046">
    <property type="entry name" value="SIGMA70FCT"/>
</dbReference>
<gene>
    <name evidence="6" type="ORF">I8608_003553</name>
</gene>
<protein>
    <submittedName>
        <fullName evidence="6">RNA polymerase sigma factor FliA</fullName>
    </submittedName>
</protein>
<dbReference type="InterPro" id="IPR007624">
    <property type="entry name" value="RNA_pol_sigma70_r3"/>
</dbReference>
<dbReference type="GO" id="GO:0016987">
    <property type="term" value="F:sigma factor activity"/>
    <property type="evidence" value="ECO:0007669"/>
    <property type="project" value="UniProtKB-KW"/>
</dbReference>
<reference evidence="6" key="2">
    <citation type="submission" date="2020-10" db="EMBL/GenBank/DDBJ databases">
        <authorList>
            <consortium name="NCBI Pathogen Detection Project"/>
        </authorList>
    </citation>
    <scope>NUCLEOTIDE SEQUENCE</scope>
    <source>
        <strain evidence="6">Morganella morganii ARLG-3209</strain>
    </source>
</reference>
<dbReference type="Pfam" id="PF04539">
    <property type="entry name" value="Sigma70_r3"/>
    <property type="match status" value="1"/>
</dbReference>
<keyword evidence="2" id="KW-0731">Sigma factor</keyword>
<evidence type="ECO:0000256" key="3">
    <source>
        <dbReference type="ARBA" id="ARBA00023125"/>
    </source>
</evidence>
<organism evidence="6 7">
    <name type="scientific">Morganella morganii</name>
    <name type="common">Proteus morganii</name>
    <dbReference type="NCBI Taxonomy" id="582"/>
    <lineage>
        <taxon>Bacteria</taxon>
        <taxon>Pseudomonadati</taxon>
        <taxon>Pseudomonadota</taxon>
        <taxon>Gammaproteobacteria</taxon>
        <taxon>Enterobacterales</taxon>
        <taxon>Morganellaceae</taxon>
        <taxon>Morganella</taxon>
    </lineage>
</organism>
<evidence type="ECO:0000313" key="7">
    <source>
        <dbReference type="Proteomes" id="UP000865968"/>
    </source>
</evidence>
<keyword evidence="3" id="KW-0238">DNA-binding</keyword>
<dbReference type="NCBIfam" id="NF005413">
    <property type="entry name" value="PRK06986.1"/>
    <property type="match status" value="1"/>
</dbReference>
<dbReference type="RefSeq" id="WP_274371675.1">
    <property type="nucleotide sequence ID" value="NZ_JAKMWI010000023.1"/>
</dbReference>
<dbReference type="SUPFAM" id="SSF88659">
    <property type="entry name" value="Sigma3 and sigma4 domains of RNA polymerase sigma factors"/>
    <property type="match status" value="2"/>
</dbReference>
<dbReference type="AlphaFoldDB" id="A0AAN5S1M5"/>
<dbReference type="InterPro" id="IPR014284">
    <property type="entry name" value="RNA_pol_sigma-70_dom"/>
</dbReference>
<keyword evidence="1" id="KW-0805">Transcription regulation</keyword>
<name>A0AAN5S1M5_MORMO</name>
<dbReference type="InterPro" id="IPR007627">
    <property type="entry name" value="RNA_pol_sigma70_r2"/>
</dbReference>
<dbReference type="InterPro" id="IPR007630">
    <property type="entry name" value="RNA_pol_sigma70_r4"/>
</dbReference>
<dbReference type="EMBL" id="DACSWI010000014">
    <property type="protein sequence ID" value="HAT3810655.1"/>
    <property type="molecule type" value="Genomic_DNA"/>
</dbReference>
<dbReference type="InterPro" id="IPR013325">
    <property type="entry name" value="RNA_pol_sigma_r2"/>
</dbReference>
<comment type="caution">
    <text evidence="6">The sequence shown here is derived from an EMBL/GenBank/DDBJ whole genome shotgun (WGS) entry which is preliminary data.</text>
</comment>
<dbReference type="Proteomes" id="UP000865968">
    <property type="component" value="Unassembled WGS sequence"/>
</dbReference>